<keyword evidence="2" id="KW-1185">Reference proteome</keyword>
<protein>
    <submittedName>
        <fullName evidence="1">Calcium channel yvc1</fullName>
    </submittedName>
</protein>
<proteinExistence type="predicted"/>
<dbReference type="Proteomes" id="UP001241377">
    <property type="component" value="Unassembled WGS sequence"/>
</dbReference>
<gene>
    <name evidence="1" type="primary">YVC1</name>
    <name evidence="1" type="ORF">QFC19_000853</name>
</gene>
<accession>A0ACC2WLF0</accession>
<name>A0ACC2WLF0_9TREE</name>
<evidence type="ECO:0000313" key="1">
    <source>
        <dbReference type="EMBL" id="KAJ9111931.1"/>
    </source>
</evidence>
<sequence>MTTTADLEDRVIDDIGPMAFSDKYCPNAQQTFRICLNLKKLIDRVIAVEYKEEEITSLNSPVINDKVLKLAYKAAGGKGNGKPGTSSIKYQASLVFCLLRVCDWYWQQAEYELTDNYLYTLRAIAAQKLAVMIIDGTRNDEVLFLGMLCHRYTIALNGVDAHPVSALELAVDMHSTIVMGSSGYQRCIRWLWRGWIIQSSIDPHSYVLYKGVNSLSIRSHFDPARVRTPLYQNILEVGFSFIYLLLYTIILNTNQQETKPLDPFEVFFYLFTVGLILDEVIKLYHIGFNYIRFWNVFNDLMYAIILVAIGFRLLSLNNTGHLRDRYDEMSFRILSCAAPFMWSRLLLFLDAQKFVGAMIVVLKVMMKESLIFFVMLGVVILGFLQGFLGLDASDGKSEATRRILISLVKSVIGEASFDDVAPLVPPYALIMYYIYSFLLTVILMNILIALYSTSYASIVENSTSEYFGLVAQKTLKYIRAPDEDLFVPPLNLIEVLLLPFSFVMSYNSYKALNYYVMLVIYLPLLCYITSVEISNAKRIQYNRYKGLPDDANEYDADWDLTDGFDDDVSTNWAGMREQDDGTRRRLQEQHAGEQQDPEFAINQHEFEDDIECAVQPVERAKDAGVKWELFVLYAKVDELTKMVNELVQEKREK</sequence>
<evidence type="ECO:0000313" key="2">
    <source>
        <dbReference type="Proteomes" id="UP001241377"/>
    </source>
</evidence>
<reference evidence="1" key="1">
    <citation type="submission" date="2023-04" db="EMBL/GenBank/DDBJ databases">
        <title>Draft Genome sequencing of Naganishia species isolated from polar environments using Oxford Nanopore Technology.</title>
        <authorList>
            <person name="Leo P."/>
            <person name="Venkateswaran K."/>
        </authorList>
    </citation>
    <scope>NUCLEOTIDE SEQUENCE</scope>
    <source>
        <strain evidence="1">MNA-CCFEE 5261</strain>
    </source>
</reference>
<dbReference type="EMBL" id="JASBWR010000006">
    <property type="protein sequence ID" value="KAJ9111931.1"/>
    <property type="molecule type" value="Genomic_DNA"/>
</dbReference>
<comment type="caution">
    <text evidence="1">The sequence shown here is derived from an EMBL/GenBank/DDBJ whole genome shotgun (WGS) entry which is preliminary data.</text>
</comment>
<organism evidence="1 2">
    <name type="scientific">Naganishia cerealis</name>
    <dbReference type="NCBI Taxonomy" id="610337"/>
    <lineage>
        <taxon>Eukaryota</taxon>
        <taxon>Fungi</taxon>
        <taxon>Dikarya</taxon>
        <taxon>Basidiomycota</taxon>
        <taxon>Agaricomycotina</taxon>
        <taxon>Tremellomycetes</taxon>
        <taxon>Filobasidiales</taxon>
        <taxon>Filobasidiaceae</taxon>
        <taxon>Naganishia</taxon>
    </lineage>
</organism>